<comment type="caution">
    <text evidence="2">The sequence shown here is derived from an EMBL/GenBank/DDBJ whole genome shotgun (WGS) entry which is preliminary data.</text>
</comment>
<sequence length="152" mass="16740">MKVVVVVEMKMVVVVVGVAGRRILSSPFHFSAHKSPTSLSSPHLSLNLPPLHQAYIATTTCRHLHSTRLPTVHRSPLAVPARAPTLAALSHSSPRSATHHHHPSRHHHHHPSPSPPTIRLTDSHRQKSTIDSARRQSPPPKPDAATSLRRHH</sequence>
<accession>A0AAW1K4R3</accession>
<evidence type="ECO:0000256" key="1">
    <source>
        <dbReference type="SAM" id="MobiDB-lite"/>
    </source>
</evidence>
<keyword evidence="3" id="KW-1185">Reference proteome</keyword>
<evidence type="ECO:0000313" key="2">
    <source>
        <dbReference type="EMBL" id="KAK9714294.1"/>
    </source>
</evidence>
<feature type="region of interest" description="Disordered" evidence="1">
    <location>
        <begin position="87"/>
        <end position="152"/>
    </location>
</feature>
<proteinExistence type="predicted"/>
<protein>
    <submittedName>
        <fullName evidence="2">Uncharacterized protein</fullName>
    </submittedName>
</protein>
<dbReference type="EMBL" id="JBDFQZ010000006">
    <property type="protein sequence ID" value="KAK9714294.1"/>
    <property type="molecule type" value="Genomic_DNA"/>
</dbReference>
<dbReference type="Proteomes" id="UP001443914">
    <property type="component" value="Unassembled WGS sequence"/>
</dbReference>
<gene>
    <name evidence="2" type="ORF">RND81_06G084600</name>
</gene>
<organism evidence="2 3">
    <name type="scientific">Saponaria officinalis</name>
    <name type="common">Common soapwort</name>
    <name type="synonym">Lychnis saponaria</name>
    <dbReference type="NCBI Taxonomy" id="3572"/>
    <lineage>
        <taxon>Eukaryota</taxon>
        <taxon>Viridiplantae</taxon>
        <taxon>Streptophyta</taxon>
        <taxon>Embryophyta</taxon>
        <taxon>Tracheophyta</taxon>
        <taxon>Spermatophyta</taxon>
        <taxon>Magnoliopsida</taxon>
        <taxon>eudicotyledons</taxon>
        <taxon>Gunneridae</taxon>
        <taxon>Pentapetalae</taxon>
        <taxon>Caryophyllales</taxon>
        <taxon>Caryophyllaceae</taxon>
        <taxon>Caryophylleae</taxon>
        <taxon>Saponaria</taxon>
    </lineage>
</organism>
<dbReference type="AlphaFoldDB" id="A0AAW1K4R3"/>
<reference evidence="2" key="1">
    <citation type="submission" date="2024-03" db="EMBL/GenBank/DDBJ databases">
        <title>WGS assembly of Saponaria officinalis var. Norfolk2.</title>
        <authorList>
            <person name="Jenkins J."/>
            <person name="Shu S."/>
            <person name="Grimwood J."/>
            <person name="Barry K."/>
            <person name="Goodstein D."/>
            <person name="Schmutz J."/>
            <person name="Leebens-Mack J."/>
            <person name="Osbourn A."/>
        </authorList>
    </citation>
    <scope>NUCLEOTIDE SEQUENCE [LARGE SCALE GENOMIC DNA]</scope>
    <source>
        <strain evidence="2">JIC</strain>
    </source>
</reference>
<feature type="compositionally biased region" description="Basic residues" evidence="1">
    <location>
        <begin position="97"/>
        <end position="111"/>
    </location>
</feature>
<name>A0AAW1K4R3_SAPOF</name>
<evidence type="ECO:0000313" key="3">
    <source>
        <dbReference type="Proteomes" id="UP001443914"/>
    </source>
</evidence>